<dbReference type="Proteomes" id="UP000011550">
    <property type="component" value="Unassembled WGS sequence"/>
</dbReference>
<protein>
    <submittedName>
        <fullName evidence="1">Uncharacterized protein</fullName>
    </submittedName>
</protein>
<keyword evidence="2" id="KW-1185">Reference proteome</keyword>
<proteinExistence type="predicted"/>
<dbReference type="PATRIC" id="fig|662479.7.peg.2399"/>
<dbReference type="Pfam" id="PF02635">
    <property type="entry name" value="DsrE"/>
    <property type="match status" value="1"/>
</dbReference>
<evidence type="ECO:0000313" key="1">
    <source>
        <dbReference type="EMBL" id="ELZ92990.1"/>
    </source>
</evidence>
<dbReference type="AlphaFoldDB" id="M0I860"/>
<dbReference type="Gene3D" id="3.40.1260.10">
    <property type="entry name" value="DsrEFH-like"/>
    <property type="match status" value="1"/>
</dbReference>
<comment type="caution">
    <text evidence="1">The sequence shown here is derived from an EMBL/GenBank/DDBJ whole genome shotgun (WGS) entry which is preliminary data.</text>
</comment>
<organism evidence="1 2">
    <name type="scientific">Haloferax mucosum ATCC BAA-1512</name>
    <dbReference type="NCBI Taxonomy" id="662479"/>
    <lineage>
        <taxon>Archaea</taxon>
        <taxon>Methanobacteriati</taxon>
        <taxon>Methanobacteriota</taxon>
        <taxon>Stenosarchaea group</taxon>
        <taxon>Halobacteria</taxon>
        <taxon>Halobacteriales</taxon>
        <taxon>Haloferacaceae</taxon>
        <taxon>Haloferax</taxon>
    </lineage>
</organism>
<reference evidence="1 2" key="1">
    <citation type="journal article" date="2014" name="PLoS Genet.">
        <title>Phylogenetically driven sequencing of extremely halophilic archaea reveals strategies for static and dynamic osmo-response.</title>
        <authorList>
            <person name="Becker E.A."/>
            <person name="Seitzer P.M."/>
            <person name="Tritt A."/>
            <person name="Larsen D."/>
            <person name="Krusor M."/>
            <person name="Yao A.I."/>
            <person name="Wu D."/>
            <person name="Madern D."/>
            <person name="Eisen J.A."/>
            <person name="Darling A.E."/>
            <person name="Facciotti M.T."/>
        </authorList>
    </citation>
    <scope>NUCLEOTIDE SEQUENCE [LARGE SCALE GENOMIC DNA]</scope>
    <source>
        <strain evidence="1 2">ATCC BAA-1512</strain>
    </source>
</reference>
<dbReference type="InterPro" id="IPR003787">
    <property type="entry name" value="Sulphur_relay_DsrE/F-like"/>
</dbReference>
<sequence length="138" mass="14845">MKTASADGEDLTEAKNRMVPSEQTRMNVVFHVSSADLGDWRHALRNVRNLLDDDTVEVDSVTLLANGDAALLFLEGSPVTDRFEPLIADGIRCRACQNSLDGRGFDTDQLADGVEAVPSGVGELVTRQAAGDAYLKVP</sequence>
<dbReference type="EMBL" id="AOLN01000015">
    <property type="protein sequence ID" value="ELZ92990.1"/>
    <property type="molecule type" value="Genomic_DNA"/>
</dbReference>
<gene>
    <name evidence="1" type="ORF">C440_11841</name>
</gene>
<dbReference type="InterPro" id="IPR027396">
    <property type="entry name" value="DsrEFH-like"/>
</dbReference>
<accession>M0I860</accession>
<evidence type="ECO:0000313" key="2">
    <source>
        <dbReference type="Proteomes" id="UP000011550"/>
    </source>
</evidence>
<dbReference type="PANTHER" id="PTHR37691">
    <property type="entry name" value="BLR3518 PROTEIN"/>
    <property type="match status" value="1"/>
</dbReference>
<dbReference type="SUPFAM" id="SSF75169">
    <property type="entry name" value="DsrEFH-like"/>
    <property type="match status" value="1"/>
</dbReference>
<name>M0I860_9EURY</name>
<dbReference type="PANTHER" id="PTHR37691:SF1">
    <property type="entry name" value="BLR3518 PROTEIN"/>
    <property type="match status" value="1"/>
</dbReference>